<comment type="caution">
    <text evidence="1">The sequence shown here is derived from an EMBL/GenBank/DDBJ whole genome shotgun (WGS) entry which is preliminary data.</text>
</comment>
<evidence type="ECO:0000313" key="1">
    <source>
        <dbReference type="EMBL" id="MED6120399.1"/>
    </source>
</evidence>
<sequence length="136" mass="14736">MSTLATGNQDPPTSDVIAASSLQRCKPRRSPSISVPRLPAVSIAHRRTSLSARVSTFLLHRRFLLFPASSPPEIQRREPPTTVSVIYRGGCGPRWPVTSACSLFLTTALVGAYVVSLAPCSVHRRFLLFPDIGSPP</sequence>
<name>A0ABU6R8V4_9FABA</name>
<dbReference type="Proteomes" id="UP001341840">
    <property type="component" value="Unassembled WGS sequence"/>
</dbReference>
<gene>
    <name evidence="1" type="ORF">PIB30_020591</name>
</gene>
<accession>A0ABU6R8V4</accession>
<dbReference type="EMBL" id="JASCZI010030274">
    <property type="protein sequence ID" value="MED6120399.1"/>
    <property type="molecule type" value="Genomic_DNA"/>
</dbReference>
<protein>
    <submittedName>
        <fullName evidence="1">Uncharacterized protein</fullName>
    </submittedName>
</protein>
<reference evidence="1 2" key="1">
    <citation type="journal article" date="2023" name="Plants (Basel)">
        <title>Bridging the Gap: Combining Genomics and Transcriptomics Approaches to Understand Stylosanthes scabra, an Orphan Legume from the Brazilian Caatinga.</title>
        <authorList>
            <person name="Ferreira-Neto J.R.C."/>
            <person name="da Silva M.D."/>
            <person name="Binneck E."/>
            <person name="de Melo N.F."/>
            <person name="da Silva R.H."/>
            <person name="de Melo A.L.T.M."/>
            <person name="Pandolfi V."/>
            <person name="Bustamante F.O."/>
            <person name="Brasileiro-Vidal A.C."/>
            <person name="Benko-Iseppon A.M."/>
        </authorList>
    </citation>
    <scope>NUCLEOTIDE SEQUENCE [LARGE SCALE GENOMIC DNA]</scope>
    <source>
        <tissue evidence="1">Leaves</tissue>
    </source>
</reference>
<organism evidence="1 2">
    <name type="scientific">Stylosanthes scabra</name>
    <dbReference type="NCBI Taxonomy" id="79078"/>
    <lineage>
        <taxon>Eukaryota</taxon>
        <taxon>Viridiplantae</taxon>
        <taxon>Streptophyta</taxon>
        <taxon>Embryophyta</taxon>
        <taxon>Tracheophyta</taxon>
        <taxon>Spermatophyta</taxon>
        <taxon>Magnoliopsida</taxon>
        <taxon>eudicotyledons</taxon>
        <taxon>Gunneridae</taxon>
        <taxon>Pentapetalae</taxon>
        <taxon>rosids</taxon>
        <taxon>fabids</taxon>
        <taxon>Fabales</taxon>
        <taxon>Fabaceae</taxon>
        <taxon>Papilionoideae</taxon>
        <taxon>50 kb inversion clade</taxon>
        <taxon>dalbergioids sensu lato</taxon>
        <taxon>Dalbergieae</taxon>
        <taxon>Pterocarpus clade</taxon>
        <taxon>Stylosanthes</taxon>
    </lineage>
</organism>
<keyword evidence="2" id="KW-1185">Reference proteome</keyword>
<evidence type="ECO:0000313" key="2">
    <source>
        <dbReference type="Proteomes" id="UP001341840"/>
    </source>
</evidence>
<proteinExistence type="predicted"/>